<reference evidence="1" key="2">
    <citation type="submission" date="2024-05" db="EMBL/GenBank/DDBJ databases">
        <authorList>
            <person name="Mellies J."/>
            <person name="Newton I."/>
        </authorList>
    </citation>
    <scope>NUCLEOTIDE SEQUENCE</scope>
    <source>
        <strain evidence="1">13.2</strain>
    </source>
</reference>
<dbReference type="AlphaFoldDB" id="A0AAU7BEW1"/>
<dbReference type="GO" id="GO:0006355">
    <property type="term" value="P:regulation of DNA-templated transcription"/>
    <property type="evidence" value="ECO:0007669"/>
    <property type="project" value="InterPro"/>
</dbReference>
<protein>
    <submittedName>
        <fullName evidence="1">Cro/CI family transcriptional regulator</fullName>
    </submittedName>
</protein>
<gene>
    <name evidence="1" type="ORF">ABH853_21990</name>
</gene>
<proteinExistence type="predicted"/>
<name>A0AAU7BEW1_9PSED</name>
<dbReference type="Pfam" id="PF09048">
    <property type="entry name" value="Cro"/>
    <property type="match status" value="1"/>
</dbReference>
<dbReference type="Gene3D" id="3.30.240.10">
    <property type="entry name" value="CRO Repressor"/>
    <property type="match status" value="1"/>
</dbReference>
<dbReference type="GO" id="GO:0003677">
    <property type="term" value="F:DNA binding"/>
    <property type="evidence" value="ECO:0007669"/>
    <property type="project" value="InterPro"/>
</dbReference>
<sequence>MGVDIFTTGGYLSCHKPFSGEPMTPVQLADFVGQHGQEEAAKKLGTSQAAISKAIRSGRQIVVRSRAGGSLEAFELKAFPSSGSVSRPRADLELIMSVIAVLAEPTEGAVRSYSPVSSPV</sequence>
<dbReference type="InterPro" id="IPR010982">
    <property type="entry name" value="Lambda_DNA-bd_dom_sf"/>
</dbReference>
<dbReference type="SUPFAM" id="SSF47413">
    <property type="entry name" value="lambda repressor-like DNA-binding domains"/>
    <property type="match status" value="1"/>
</dbReference>
<dbReference type="EMBL" id="CP157179">
    <property type="protein sequence ID" value="XBG31092.1"/>
    <property type="molecule type" value="Genomic_DNA"/>
</dbReference>
<evidence type="ECO:0000313" key="1">
    <source>
        <dbReference type="EMBL" id="XBG31092.1"/>
    </source>
</evidence>
<organism evidence="1">
    <name type="scientific">Pseudomonas sp. 13.2</name>
    <dbReference type="NCBI Taxonomy" id="3144665"/>
    <lineage>
        <taxon>Bacteria</taxon>
        <taxon>Pseudomonadati</taxon>
        <taxon>Pseudomonadota</taxon>
        <taxon>Gammaproteobacteria</taxon>
        <taxon>Pseudomonadales</taxon>
        <taxon>Pseudomonadaceae</taxon>
        <taxon>Pseudomonas</taxon>
    </lineage>
</organism>
<dbReference type="InterPro" id="IPR000655">
    <property type="entry name" value="Cro-like"/>
</dbReference>
<dbReference type="InterPro" id="IPR038202">
    <property type="entry name" value="Cro_sf"/>
</dbReference>
<accession>A0AAU7BEW1</accession>
<reference evidence="1" key="1">
    <citation type="journal article" date="2019" name="Microbiol. Resour. Announc.">
        <title>Draft Genome Sequences of Five Environmental Bacterial Isolates That Degrade Polyethylene Terephthalate Plastic.</title>
        <authorList>
            <person name="Leon-Zayas R."/>
            <person name="Roberts C."/>
            <person name="Vague M."/>
            <person name="Mellies J.L."/>
        </authorList>
    </citation>
    <scope>NUCLEOTIDE SEQUENCE</scope>
    <source>
        <strain evidence="1">13.2</strain>
    </source>
</reference>